<sequence>MRLKDIVDLATSEAPPPRYDVDEIVARGRGEQRRRRTRTWATSGAAALAVLGVVAAAVQAGTERAPAEVAAASAGPLVPVPVDAPPFTFTVDGYQVGRLRVARPIDVSRSYQLSPVYSDDLVTNDRAVDPDEPAVSSPSLYAYLTVYRPGAYDPSRLPGATTVDVGGRRGLEATAPNPGGMAIVRTLAWEYADGAWAVIDANSSEAEDPSAAELRALAAGLRGTAPRPAKVPVTLGHVPDGYRLDEVAMHAMTGLNGIASARDGDHAGLLFSRPGQPTSGLTEPFGGVEGRDVPNSFVVYVVPAGNSNQRPSPRVTCGAYFCNRWSPDGAVNVQVASGGPGALPTPELAKILSDITLADVADESTWTRAPAVVR</sequence>
<reference evidence="2 3" key="1">
    <citation type="submission" date="2021-01" db="EMBL/GenBank/DDBJ databases">
        <title>Whole genome shotgun sequence of Asanoa siamensis NBRC 107932.</title>
        <authorList>
            <person name="Komaki H."/>
            <person name="Tamura T."/>
        </authorList>
    </citation>
    <scope>NUCLEOTIDE SEQUENCE [LARGE SCALE GENOMIC DNA]</scope>
    <source>
        <strain evidence="2 3">NBRC 107932</strain>
    </source>
</reference>
<proteinExistence type="predicted"/>
<organism evidence="2 3">
    <name type="scientific">Asanoa siamensis</name>
    <dbReference type="NCBI Taxonomy" id="926357"/>
    <lineage>
        <taxon>Bacteria</taxon>
        <taxon>Bacillati</taxon>
        <taxon>Actinomycetota</taxon>
        <taxon>Actinomycetes</taxon>
        <taxon>Micromonosporales</taxon>
        <taxon>Micromonosporaceae</taxon>
        <taxon>Asanoa</taxon>
    </lineage>
</organism>
<keyword evidence="1" id="KW-0472">Membrane</keyword>
<dbReference type="RefSeq" id="WP_203711075.1">
    <property type="nucleotide sequence ID" value="NZ_BONE01000006.1"/>
</dbReference>
<name>A0ABQ4CJZ6_9ACTN</name>
<keyword evidence="3" id="KW-1185">Reference proteome</keyword>
<feature type="transmembrane region" description="Helical" evidence="1">
    <location>
        <begin position="39"/>
        <end position="58"/>
    </location>
</feature>
<evidence type="ECO:0000313" key="2">
    <source>
        <dbReference type="EMBL" id="GIF71601.1"/>
    </source>
</evidence>
<dbReference type="Proteomes" id="UP000604117">
    <property type="component" value="Unassembled WGS sequence"/>
</dbReference>
<dbReference type="EMBL" id="BONE01000006">
    <property type="protein sequence ID" value="GIF71601.1"/>
    <property type="molecule type" value="Genomic_DNA"/>
</dbReference>
<gene>
    <name evidence="2" type="ORF">Asi02nite_11190</name>
</gene>
<comment type="caution">
    <text evidence="2">The sequence shown here is derived from an EMBL/GenBank/DDBJ whole genome shotgun (WGS) entry which is preliminary data.</text>
</comment>
<accession>A0ABQ4CJZ6</accession>
<evidence type="ECO:0000256" key="1">
    <source>
        <dbReference type="SAM" id="Phobius"/>
    </source>
</evidence>
<keyword evidence="1" id="KW-1133">Transmembrane helix</keyword>
<protein>
    <submittedName>
        <fullName evidence="2">Uncharacterized protein</fullName>
    </submittedName>
</protein>
<keyword evidence="1" id="KW-0812">Transmembrane</keyword>
<evidence type="ECO:0000313" key="3">
    <source>
        <dbReference type="Proteomes" id="UP000604117"/>
    </source>
</evidence>